<dbReference type="InterPro" id="IPR016032">
    <property type="entry name" value="Sig_transdc_resp-reg_C-effctor"/>
</dbReference>
<dbReference type="CDD" id="cd06170">
    <property type="entry name" value="LuxR_C_like"/>
    <property type="match status" value="1"/>
</dbReference>
<dbReference type="SMART" id="SM00421">
    <property type="entry name" value="HTH_LUXR"/>
    <property type="match status" value="1"/>
</dbReference>
<dbReference type="EMBL" id="FOAP01000004">
    <property type="protein sequence ID" value="SEL18842.1"/>
    <property type="molecule type" value="Genomic_DNA"/>
</dbReference>
<keyword evidence="2" id="KW-0238">DNA-binding</keyword>
<dbReference type="OrthoDB" id="9780312at2"/>
<dbReference type="SUPFAM" id="SSF46894">
    <property type="entry name" value="C-terminal effector domain of the bipartite response regulators"/>
    <property type="match status" value="1"/>
</dbReference>
<evidence type="ECO:0000259" key="5">
    <source>
        <dbReference type="PROSITE" id="PS50110"/>
    </source>
</evidence>
<feature type="modified residue" description="4-aspartylphosphate" evidence="3">
    <location>
        <position position="56"/>
    </location>
</feature>
<dbReference type="Pfam" id="PF00196">
    <property type="entry name" value="GerE"/>
    <property type="match status" value="1"/>
</dbReference>
<organism evidence="6 7">
    <name type="scientific">Stigmatella aurantiaca</name>
    <dbReference type="NCBI Taxonomy" id="41"/>
    <lineage>
        <taxon>Bacteria</taxon>
        <taxon>Pseudomonadati</taxon>
        <taxon>Myxococcota</taxon>
        <taxon>Myxococcia</taxon>
        <taxon>Myxococcales</taxon>
        <taxon>Cystobacterineae</taxon>
        <taxon>Archangiaceae</taxon>
        <taxon>Stigmatella</taxon>
    </lineage>
</organism>
<dbReference type="SMART" id="SM00448">
    <property type="entry name" value="REC"/>
    <property type="match status" value="1"/>
</dbReference>
<reference evidence="7" key="1">
    <citation type="submission" date="2016-10" db="EMBL/GenBank/DDBJ databases">
        <authorList>
            <person name="Varghese N."/>
            <person name="Submissions S."/>
        </authorList>
    </citation>
    <scope>NUCLEOTIDE SEQUENCE [LARGE SCALE GENOMIC DNA]</scope>
    <source>
        <strain evidence="7">DSM 17044</strain>
    </source>
</reference>
<dbReference type="Gene3D" id="3.40.50.2300">
    <property type="match status" value="1"/>
</dbReference>
<accession>A0A1H7N5I8</accession>
<dbReference type="PANTHER" id="PTHR43214:SF42">
    <property type="entry name" value="TRANSCRIPTIONAL REGULATORY PROTEIN DESR"/>
    <property type="match status" value="1"/>
</dbReference>
<dbReference type="InterPro" id="IPR001789">
    <property type="entry name" value="Sig_transdc_resp-reg_receiver"/>
</dbReference>
<keyword evidence="7" id="KW-1185">Reference proteome</keyword>
<dbReference type="InterPro" id="IPR039420">
    <property type="entry name" value="WalR-like"/>
</dbReference>
<dbReference type="RefSeq" id="WP_075006269.1">
    <property type="nucleotide sequence ID" value="NZ_FOAP01000004.1"/>
</dbReference>
<evidence type="ECO:0000256" key="2">
    <source>
        <dbReference type="ARBA" id="ARBA00023125"/>
    </source>
</evidence>
<protein>
    <submittedName>
        <fullName evidence="6">Two component transcriptional regulator, LuxR family</fullName>
    </submittedName>
</protein>
<dbReference type="GO" id="GO:0003677">
    <property type="term" value="F:DNA binding"/>
    <property type="evidence" value="ECO:0007669"/>
    <property type="project" value="UniProtKB-KW"/>
</dbReference>
<name>A0A1H7N5I8_STIAU</name>
<feature type="domain" description="HTH luxR-type" evidence="4">
    <location>
        <begin position="144"/>
        <end position="209"/>
    </location>
</feature>
<feature type="domain" description="Response regulatory" evidence="5">
    <location>
        <begin position="5"/>
        <end position="121"/>
    </location>
</feature>
<evidence type="ECO:0000313" key="7">
    <source>
        <dbReference type="Proteomes" id="UP000182719"/>
    </source>
</evidence>
<dbReference type="Proteomes" id="UP000182719">
    <property type="component" value="Unassembled WGS sequence"/>
</dbReference>
<proteinExistence type="predicted"/>
<evidence type="ECO:0000313" key="6">
    <source>
        <dbReference type="EMBL" id="SEL18842.1"/>
    </source>
</evidence>
<dbReference type="PROSITE" id="PS50110">
    <property type="entry name" value="RESPONSE_REGULATORY"/>
    <property type="match status" value="1"/>
</dbReference>
<evidence type="ECO:0000256" key="3">
    <source>
        <dbReference type="PROSITE-ProRule" id="PRU00169"/>
    </source>
</evidence>
<keyword evidence="1 3" id="KW-0597">Phosphoprotein</keyword>
<dbReference type="SUPFAM" id="SSF52172">
    <property type="entry name" value="CheY-like"/>
    <property type="match status" value="1"/>
</dbReference>
<dbReference type="InterPro" id="IPR000792">
    <property type="entry name" value="Tscrpt_reg_LuxR_C"/>
</dbReference>
<dbReference type="Pfam" id="PF00072">
    <property type="entry name" value="Response_reg"/>
    <property type="match status" value="1"/>
</dbReference>
<dbReference type="AlphaFoldDB" id="A0A1H7N5I8"/>
<gene>
    <name evidence="6" type="ORF">SAMN05444354_104222</name>
</gene>
<dbReference type="PROSITE" id="PS50043">
    <property type="entry name" value="HTH_LUXR_2"/>
    <property type="match status" value="1"/>
</dbReference>
<dbReference type="GO" id="GO:0006355">
    <property type="term" value="P:regulation of DNA-templated transcription"/>
    <property type="evidence" value="ECO:0007669"/>
    <property type="project" value="InterPro"/>
</dbReference>
<dbReference type="InterPro" id="IPR011006">
    <property type="entry name" value="CheY-like_superfamily"/>
</dbReference>
<evidence type="ECO:0000259" key="4">
    <source>
        <dbReference type="PROSITE" id="PS50043"/>
    </source>
</evidence>
<dbReference type="InterPro" id="IPR058245">
    <property type="entry name" value="NreC/VraR/RcsB-like_REC"/>
</dbReference>
<sequence>MVKLRVLVVDDHSLMRSTLRSVIDWQQDMEVIAEAADGSEAIAQARRLTPDVTLLDVSMPGMPGIEVAQQLKRAVPRMKILALSAHEDEDHASRMLSMGADGYATKSTSSMDLLDAIRRVAAGERYLDRSIAGKAGGAASLDGVLADASVLTSEEAEVLKQFAQGYPLKQIASTLKLNAVAVERHKKRGMVKLGLKTRADVAHFASAQGWL</sequence>
<evidence type="ECO:0000256" key="1">
    <source>
        <dbReference type="ARBA" id="ARBA00022553"/>
    </source>
</evidence>
<dbReference type="CDD" id="cd17535">
    <property type="entry name" value="REC_NarL-like"/>
    <property type="match status" value="1"/>
</dbReference>
<dbReference type="PANTHER" id="PTHR43214">
    <property type="entry name" value="TWO-COMPONENT RESPONSE REGULATOR"/>
    <property type="match status" value="1"/>
</dbReference>
<dbReference type="GO" id="GO:0000160">
    <property type="term" value="P:phosphorelay signal transduction system"/>
    <property type="evidence" value="ECO:0007669"/>
    <property type="project" value="InterPro"/>
</dbReference>